<dbReference type="Pfam" id="PF05308">
    <property type="entry name" value="Mito_fiss_reg"/>
    <property type="match status" value="1"/>
</dbReference>
<dbReference type="GeneTree" id="ENSGT00950000183215"/>
<evidence type="ECO:0000256" key="1">
    <source>
        <dbReference type="ARBA" id="ARBA00004173"/>
    </source>
</evidence>
<evidence type="ECO:0000313" key="8">
    <source>
        <dbReference type="Ensembl" id="ENSCMIP00000039247.1"/>
    </source>
</evidence>
<comment type="subcellular location">
    <subcellularLocation>
        <location evidence="1 4">Mitochondrion</location>
    </subcellularLocation>
</comment>
<dbReference type="InterPro" id="IPR007972">
    <property type="entry name" value="Mtfr1"/>
</dbReference>
<dbReference type="Ensembl" id="ENSCMIT00000039814.1">
    <property type="protein sequence ID" value="ENSCMIP00000039247.1"/>
    <property type="gene ID" value="ENSCMIG00000016447.1"/>
</dbReference>
<evidence type="ECO:0000256" key="2">
    <source>
        <dbReference type="ARBA" id="ARBA00005807"/>
    </source>
</evidence>
<sequence length="372" mass="41047">MSRLLNFIYELMEYFGIPFEQFIPHWQNKPHGQTRSIVRRIGSFLPINNWARVCFQLIGKPSMSNSCESGYNSVVPSLADILWIANDEGETFTWFRNMVRPFKGERMAGSVQVYDNQKTSVNQFKYQRSTENPDASNQNALKKISQLEDELSRLRAQIATIITMQEQGSVTGFLGLTPMRSNGLHVPNTPRIFLPPPKLTSTPIGESSARSMTAPPPPPPPPPPKPSTSVNSTTSLVDLVRERRASKPGKTRLIEKTPGLPNIMDVLKDIHNVKLRVVERSPGGTVAGKKPAKKASVSDPAALIADALKRKFAHKFINDSSDKENTSFETSPLSSPETSRFGLQHLKSAGKPNVLGPSKILQSASVNVAMCS</sequence>
<feature type="region of interest" description="Disordered" evidence="6">
    <location>
        <begin position="188"/>
        <end position="234"/>
    </location>
</feature>
<keyword evidence="9" id="KW-1185">Reference proteome</keyword>
<dbReference type="STRING" id="7868.ENSCMIP00000039247"/>
<dbReference type="OrthoDB" id="2133332at2759"/>
<feature type="coiled-coil region" evidence="5">
    <location>
        <begin position="137"/>
        <end position="164"/>
    </location>
</feature>
<organism evidence="7">
    <name type="scientific">Callorhinchus milii</name>
    <name type="common">Ghost shark</name>
    <dbReference type="NCBI Taxonomy" id="7868"/>
    <lineage>
        <taxon>Eukaryota</taxon>
        <taxon>Metazoa</taxon>
        <taxon>Chordata</taxon>
        <taxon>Craniata</taxon>
        <taxon>Vertebrata</taxon>
        <taxon>Chondrichthyes</taxon>
        <taxon>Holocephali</taxon>
        <taxon>Chimaeriformes</taxon>
        <taxon>Callorhinchidae</taxon>
        <taxon>Callorhinchus</taxon>
    </lineage>
</organism>
<dbReference type="OMA" id="KKKFASH"/>
<evidence type="ECO:0000256" key="6">
    <source>
        <dbReference type="SAM" id="MobiDB-lite"/>
    </source>
</evidence>
<reference evidence="9" key="2">
    <citation type="journal article" date="2007" name="PLoS Biol.">
        <title>Survey sequencing and comparative analysis of the elephant shark (Callorhinchus milii) genome.</title>
        <authorList>
            <person name="Venkatesh B."/>
            <person name="Kirkness E.F."/>
            <person name="Loh Y.H."/>
            <person name="Halpern A.L."/>
            <person name="Lee A.P."/>
            <person name="Johnson J."/>
            <person name="Dandona N."/>
            <person name="Viswanathan L.D."/>
            <person name="Tay A."/>
            <person name="Venter J.C."/>
            <person name="Strausberg R.L."/>
            <person name="Brenner S."/>
        </authorList>
    </citation>
    <scope>NUCLEOTIDE SEQUENCE [LARGE SCALE GENOMIC DNA]</scope>
</reference>
<reference evidence="8" key="5">
    <citation type="submission" date="2025-05" db="UniProtKB">
        <authorList>
            <consortium name="Ensembl"/>
        </authorList>
    </citation>
    <scope>IDENTIFICATION</scope>
</reference>
<keyword evidence="5" id="KW-0175">Coiled coil</keyword>
<name>K4FUI6_CALMI</name>
<reference evidence="9" key="1">
    <citation type="journal article" date="2006" name="Science">
        <title>Ancient noncoding elements conserved in the human genome.</title>
        <authorList>
            <person name="Venkatesh B."/>
            <person name="Kirkness E.F."/>
            <person name="Loh Y.H."/>
            <person name="Halpern A.L."/>
            <person name="Lee A.P."/>
            <person name="Johnson J."/>
            <person name="Dandona N."/>
            <person name="Viswanathan L.D."/>
            <person name="Tay A."/>
            <person name="Venter J.C."/>
            <person name="Strausberg R.L."/>
            <person name="Brenner S."/>
        </authorList>
    </citation>
    <scope>NUCLEOTIDE SEQUENCE [LARGE SCALE GENOMIC DNA]</scope>
</reference>
<dbReference type="PANTHER" id="PTHR14215:SF2">
    <property type="entry name" value="MITOCHONDRIAL FISSION REGULATOR 2"/>
    <property type="match status" value="1"/>
</dbReference>
<evidence type="ECO:0000313" key="7">
    <source>
        <dbReference type="EMBL" id="AFK11620.1"/>
    </source>
</evidence>
<evidence type="ECO:0000256" key="4">
    <source>
        <dbReference type="RuleBase" id="RU369053"/>
    </source>
</evidence>
<dbReference type="Proteomes" id="UP000314986">
    <property type="component" value="Unassembled WGS sequence"/>
</dbReference>
<proteinExistence type="evidence at transcript level"/>
<reference evidence="9" key="4">
    <citation type="journal article" date="2014" name="Nature">
        <title>Elephant shark genome provides unique insights into gnathostome evolution.</title>
        <authorList>
            <consortium name="International Elephant Shark Genome Sequencing Consortium"/>
            <person name="Venkatesh B."/>
            <person name="Lee A.P."/>
            <person name="Ravi V."/>
            <person name="Maurya A.K."/>
            <person name="Lian M.M."/>
            <person name="Swann J.B."/>
            <person name="Ohta Y."/>
            <person name="Flajnik M.F."/>
            <person name="Sutoh Y."/>
            <person name="Kasahara M."/>
            <person name="Hoon S."/>
            <person name="Gangu V."/>
            <person name="Roy S.W."/>
            <person name="Irimia M."/>
            <person name="Korzh V."/>
            <person name="Kondrychyn I."/>
            <person name="Lim Z.W."/>
            <person name="Tay B.H."/>
            <person name="Tohari S."/>
            <person name="Kong K.W."/>
            <person name="Ho S."/>
            <person name="Lorente-Galdos B."/>
            <person name="Quilez J."/>
            <person name="Marques-Bonet T."/>
            <person name="Raney B.J."/>
            <person name="Ingham P.W."/>
            <person name="Tay A."/>
            <person name="Hillier L.W."/>
            <person name="Minx P."/>
            <person name="Boehm T."/>
            <person name="Wilson R.K."/>
            <person name="Brenner S."/>
            <person name="Warren W.C."/>
        </authorList>
    </citation>
    <scope>NUCLEOTIDE SEQUENCE [LARGE SCALE GENOMIC DNA]</scope>
</reference>
<dbReference type="KEGG" id="cmk:103178329"/>
<keyword evidence="3 4" id="KW-0496">Mitochondrion</keyword>
<dbReference type="GO" id="GO:0009060">
    <property type="term" value="P:aerobic respiration"/>
    <property type="evidence" value="ECO:0007669"/>
    <property type="project" value="UniProtKB-UniRule"/>
</dbReference>
<comment type="function">
    <text evidence="4">Plays a role in mitochondrial aerobic respiration. Regulates mitochondrial organization and fission.</text>
</comment>
<dbReference type="RefSeq" id="NP_001279356.1">
    <property type="nucleotide sequence ID" value="NM_001292427.1"/>
</dbReference>
<dbReference type="CTD" id="113115"/>
<accession>K4FUI6</accession>
<dbReference type="AlphaFoldDB" id="K4FUI6"/>
<dbReference type="EMBL" id="JX053392">
    <property type="protein sequence ID" value="AFK11620.1"/>
    <property type="molecule type" value="mRNA"/>
</dbReference>
<evidence type="ECO:0000313" key="9">
    <source>
        <dbReference type="Proteomes" id="UP000314986"/>
    </source>
</evidence>
<evidence type="ECO:0000256" key="3">
    <source>
        <dbReference type="ARBA" id="ARBA00023128"/>
    </source>
</evidence>
<reference evidence="7" key="3">
    <citation type="journal article" date="2012" name="PLoS ONE">
        <title>Sequencing and Analysis of Full-Length cDNAs, 5'-ESTs and 3'-ESTs from a Cartilaginous Fish, the Elephant Shark (Callorhinchus milii).</title>
        <authorList>
            <person name="Tan Y.Y."/>
            <person name="Kodzius R."/>
            <person name="Tay B.H."/>
            <person name="Tay A."/>
            <person name="Brenner S."/>
            <person name="Venkatesh B."/>
        </authorList>
    </citation>
    <scope>NUCLEOTIDE SEQUENCE</scope>
    <source>
        <tissue evidence="7">Testis</tissue>
    </source>
</reference>
<gene>
    <name evidence="8" type="primary">mtfr2</name>
</gene>
<comment type="similarity">
    <text evidence="2 4">Belongs to the MTFR1 family.</text>
</comment>
<protein>
    <recommendedName>
        <fullName evidence="4">Mitochondrial fission regulator</fullName>
    </recommendedName>
</protein>
<feature type="compositionally biased region" description="Pro residues" evidence="6">
    <location>
        <begin position="214"/>
        <end position="226"/>
    </location>
</feature>
<feature type="compositionally biased region" description="Polar residues" evidence="6">
    <location>
        <begin position="199"/>
        <end position="211"/>
    </location>
</feature>
<dbReference type="GO" id="GO:0005739">
    <property type="term" value="C:mitochondrion"/>
    <property type="evidence" value="ECO:0007669"/>
    <property type="project" value="UniProtKB-SubCell"/>
</dbReference>
<dbReference type="GO" id="GO:0000266">
    <property type="term" value="P:mitochondrial fission"/>
    <property type="evidence" value="ECO:0007669"/>
    <property type="project" value="UniProtKB-UniRule"/>
</dbReference>
<evidence type="ECO:0000256" key="5">
    <source>
        <dbReference type="SAM" id="Coils"/>
    </source>
</evidence>
<dbReference type="PANTHER" id="PTHR14215">
    <property type="entry name" value="PROTEIN OF UNKNOWN FUNCTION DUF729"/>
    <property type="match status" value="1"/>
</dbReference>
<dbReference type="GeneID" id="103178329"/>